<dbReference type="RefSeq" id="XP_043046738.1">
    <property type="nucleotide sequence ID" value="XM_043182592.1"/>
</dbReference>
<feature type="transmembrane region" description="Helical" evidence="1">
    <location>
        <begin position="166"/>
        <end position="188"/>
    </location>
</feature>
<evidence type="ECO:0000313" key="3">
    <source>
        <dbReference type="Proteomes" id="UP000812287"/>
    </source>
</evidence>
<protein>
    <submittedName>
        <fullName evidence="2">Uncharacterized protein</fullName>
    </submittedName>
</protein>
<proteinExistence type="predicted"/>
<keyword evidence="1" id="KW-0812">Transmembrane</keyword>
<dbReference type="OrthoDB" id="3191568at2759"/>
<organism evidence="2 3">
    <name type="scientific">Guyanagaster necrorhizus</name>
    <dbReference type="NCBI Taxonomy" id="856835"/>
    <lineage>
        <taxon>Eukaryota</taxon>
        <taxon>Fungi</taxon>
        <taxon>Dikarya</taxon>
        <taxon>Basidiomycota</taxon>
        <taxon>Agaricomycotina</taxon>
        <taxon>Agaricomycetes</taxon>
        <taxon>Agaricomycetidae</taxon>
        <taxon>Agaricales</taxon>
        <taxon>Marasmiineae</taxon>
        <taxon>Physalacriaceae</taxon>
        <taxon>Guyanagaster</taxon>
    </lineage>
</organism>
<gene>
    <name evidence="2" type="ORF">BT62DRAFT_879514</name>
</gene>
<dbReference type="Proteomes" id="UP000812287">
    <property type="component" value="Unassembled WGS sequence"/>
</dbReference>
<comment type="caution">
    <text evidence="2">The sequence shown here is derived from an EMBL/GenBank/DDBJ whole genome shotgun (WGS) entry which is preliminary data.</text>
</comment>
<sequence>MQNPYDVWSAPSSSRQSSDIPPSIYGALPYTNSPVAPGSITFHFARLNPSILNSVVLGPDNCPKFHIVTESSMPGYTILKAVDGGNIGMIQWKPDDSQIEIRGIMHKRAARDFLRLSDDNRCRIMCVRGKDYIWISEQDCTCMYLGGDVSSKIFAKLTRDQSCFRLVMAAEAISAGLLPSAILAIILIQSGKA</sequence>
<dbReference type="AlphaFoldDB" id="A0A9P7W5W4"/>
<dbReference type="GeneID" id="66104889"/>
<evidence type="ECO:0000313" key="2">
    <source>
        <dbReference type="EMBL" id="KAG7453238.1"/>
    </source>
</evidence>
<reference evidence="2" key="1">
    <citation type="submission" date="2020-11" db="EMBL/GenBank/DDBJ databases">
        <title>Adaptations for nitrogen fixation in a non-lichenized fungal sporocarp promotes dispersal by wood-feeding termites.</title>
        <authorList>
            <consortium name="DOE Joint Genome Institute"/>
            <person name="Koch R.A."/>
            <person name="Yoon G."/>
            <person name="Arayal U."/>
            <person name="Lail K."/>
            <person name="Amirebrahimi M."/>
            <person name="Labutti K."/>
            <person name="Lipzen A."/>
            <person name="Riley R."/>
            <person name="Barry K."/>
            <person name="Henrissat B."/>
            <person name="Grigoriev I.V."/>
            <person name="Herr J.R."/>
            <person name="Aime M.C."/>
        </authorList>
    </citation>
    <scope>NUCLEOTIDE SEQUENCE</scope>
    <source>
        <strain evidence="2">MCA 3950</strain>
    </source>
</reference>
<accession>A0A9P7W5W4</accession>
<dbReference type="EMBL" id="MU250523">
    <property type="protein sequence ID" value="KAG7453238.1"/>
    <property type="molecule type" value="Genomic_DNA"/>
</dbReference>
<keyword evidence="3" id="KW-1185">Reference proteome</keyword>
<name>A0A9P7W5W4_9AGAR</name>
<evidence type="ECO:0000256" key="1">
    <source>
        <dbReference type="SAM" id="Phobius"/>
    </source>
</evidence>
<keyword evidence="1" id="KW-1133">Transmembrane helix</keyword>
<keyword evidence="1" id="KW-0472">Membrane</keyword>